<evidence type="ECO:0000313" key="2">
    <source>
        <dbReference type="Proteomes" id="UP001602245"/>
    </source>
</evidence>
<dbReference type="Pfam" id="PF13424">
    <property type="entry name" value="TPR_12"/>
    <property type="match status" value="1"/>
</dbReference>
<name>A0ABW6WDS1_9ACTN</name>
<protein>
    <submittedName>
        <fullName evidence="1">Tetratricopeptide repeat protein</fullName>
    </submittedName>
</protein>
<dbReference type="EMBL" id="JBIAZU010000003">
    <property type="protein sequence ID" value="MFF5291198.1"/>
    <property type="molecule type" value="Genomic_DNA"/>
</dbReference>
<dbReference type="InterPro" id="IPR011990">
    <property type="entry name" value="TPR-like_helical_dom_sf"/>
</dbReference>
<accession>A0ABW6WDS1</accession>
<gene>
    <name evidence="1" type="ORF">ACFY35_17285</name>
</gene>
<dbReference type="RefSeq" id="WP_020514243.1">
    <property type="nucleotide sequence ID" value="NZ_JBIAZU010000003.1"/>
</dbReference>
<dbReference type="SUPFAM" id="SSF48452">
    <property type="entry name" value="TPR-like"/>
    <property type="match status" value="2"/>
</dbReference>
<sequence length="321" mass="35339">MTSETVLAAIRRHHQSPEVLRQWARDNLGLFDRLALDELERLVLDSPGPGTRLAGGSDTRDLFDPERVAENVFAPADIKVELLLLDLLEMISSLRRDHTRQLGILQQWTTRLVQLGVLDDAHDRCQAALTLIRERGLGDEHETDMRQQLAIIFQEAGLHDRAVSEFERVLEFDVRSGDRLGVARTTGNLAIAHGAAGDQERALALHGQAAEHFTACAEDPRWTVPAVRGAGLEYLQIGLTLEKMHREDEALTFLDHGTQILRAMPGESDRPLVTALLAMARCARTLGLADQALAAAEEAATRAAEAGMPELAAEARDLLRP</sequence>
<proteinExistence type="predicted"/>
<comment type="caution">
    <text evidence="1">The sequence shown here is derived from an EMBL/GenBank/DDBJ whole genome shotgun (WGS) entry which is preliminary data.</text>
</comment>
<keyword evidence="2" id="KW-1185">Reference proteome</keyword>
<evidence type="ECO:0000313" key="1">
    <source>
        <dbReference type="EMBL" id="MFF5291198.1"/>
    </source>
</evidence>
<organism evidence="1 2">
    <name type="scientific">Paractinoplanes globisporus</name>
    <dbReference type="NCBI Taxonomy" id="113565"/>
    <lineage>
        <taxon>Bacteria</taxon>
        <taxon>Bacillati</taxon>
        <taxon>Actinomycetota</taxon>
        <taxon>Actinomycetes</taxon>
        <taxon>Micromonosporales</taxon>
        <taxon>Micromonosporaceae</taxon>
        <taxon>Paractinoplanes</taxon>
    </lineage>
</organism>
<dbReference type="Proteomes" id="UP001602245">
    <property type="component" value="Unassembled WGS sequence"/>
</dbReference>
<reference evidence="1 2" key="1">
    <citation type="submission" date="2024-10" db="EMBL/GenBank/DDBJ databases">
        <title>The Natural Products Discovery Center: Release of the First 8490 Sequenced Strains for Exploring Actinobacteria Biosynthetic Diversity.</title>
        <authorList>
            <person name="Kalkreuter E."/>
            <person name="Kautsar S.A."/>
            <person name="Yang D."/>
            <person name="Bader C.D."/>
            <person name="Teijaro C.N."/>
            <person name="Fluegel L."/>
            <person name="Davis C.M."/>
            <person name="Simpson J.R."/>
            <person name="Lauterbach L."/>
            <person name="Steele A.D."/>
            <person name="Gui C."/>
            <person name="Meng S."/>
            <person name="Li G."/>
            <person name="Viehrig K."/>
            <person name="Ye F."/>
            <person name="Su P."/>
            <person name="Kiefer A.F."/>
            <person name="Nichols A."/>
            <person name="Cepeda A.J."/>
            <person name="Yan W."/>
            <person name="Fan B."/>
            <person name="Jiang Y."/>
            <person name="Adhikari A."/>
            <person name="Zheng C.-J."/>
            <person name="Schuster L."/>
            <person name="Cowan T.M."/>
            <person name="Smanski M.J."/>
            <person name="Chevrette M.G."/>
            <person name="De Carvalho L.P.S."/>
            <person name="Shen B."/>
        </authorList>
    </citation>
    <scope>NUCLEOTIDE SEQUENCE [LARGE SCALE GENOMIC DNA]</scope>
    <source>
        <strain evidence="1 2">NPDC000087</strain>
    </source>
</reference>
<dbReference type="Gene3D" id="1.25.40.10">
    <property type="entry name" value="Tetratricopeptide repeat domain"/>
    <property type="match status" value="1"/>
</dbReference>